<protein>
    <submittedName>
        <fullName evidence="1">Uncharacterized protein</fullName>
    </submittedName>
</protein>
<organism evidence="1 2">
    <name type="scientific">Microbacterium oxydans</name>
    <dbReference type="NCBI Taxonomy" id="82380"/>
    <lineage>
        <taxon>Bacteria</taxon>
        <taxon>Bacillati</taxon>
        <taxon>Actinomycetota</taxon>
        <taxon>Actinomycetes</taxon>
        <taxon>Micrococcales</taxon>
        <taxon>Microbacteriaceae</taxon>
        <taxon>Microbacterium</taxon>
    </lineage>
</organism>
<accession>A0A0F0KQ08</accession>
<dbReference type="Pfam" id="PF18143">
    <property type="entry name" value="HAD_SAK_2"/>
    <property type="match status" value="1"/>
</dbReference>
<proteinExistence type="predicted"/>
<dbReference type="PATRIC" id="fig|82380.10.peg.2351"/>
<dbReference type="EMBL" id="JYIV01000027">
    <property type="protein sequence ID" value="KJL21321.1"/>
    <property type="molecule type" value="Genomic_DNA"/>
</dbReference>
<reference evidence="1 2" key="1">
    <citation type="submission" date="2015-02" db="EMBL/GenBank/DDBJ databases">
        <title>Draft genome sequences of ten Microbacterium spp. with emphasis on heavy metal contaminated environments.</title>
        <authorList>
            <person name="Corretto E."/>
        </authorList>
    </citation>
    <scope>NUCLEOTIDE SEQUENCE [LARGE SCALE GENOMIC DNA]</scope>
    <source>
        <strain evidence="1 2">BEL163</strain>
    </source>
</reference>
<sequence>MDRRSHQRSALLVLDVDGTISRIHREEERTLHQNAQGWRSWMTVDDDLVDALDDLALRADVQFAWLTTWPRDQVGWLIREPLRGKLNGPYVPWQNWPKSGWRTMSLISHIRQTGPDAVVWADDRAPEDAEQRLTAMTEVPSLVVRPDKFVGLTLADVGQIDQFLDEQLVV</sequence>
<dbReference type="AlphaFoldDB" id="A0A0F0KQ08"/>
<dbReference type="OrthoDB" id="5124141at2"/>
<evidence type="ECO:0000313" key="1">
    <source>
        <dbReference type="EMBL" id="KJL21321.1"/>
    </source>
</evidence>
<name>A0A0F0KQ08_9MICO</name>
<dbReference type="RefSeq" id="WP_156149169.1">
    <property type="nucleotide sequence ID" value="NZ_JAPWHQ010000001.1"/>
</dbReference>
<comment type="caution">
    <text evidence="1">The sequence shown here is derived from an EMBL/GenBank/DDBJ whole genome shotgun (WGS) entry which is preliminary data.</text>
</comment>
<gene>
    <name evidence="1" type="ORF">RN51_02336</name>
</gene>
<evidence type="ECO:0000313" key="2">
    <source>
        <dbReference type="Proteomes" id="UP000033725"/>
    </source>
</evidence>
<dbReference type="Proteomes" id="UP000033725">
    <property type="component" value="Unassembled WGS sequence"/>
</dbReference>